<gene>
    <name evidence="1" type="ORF">V2J18_00240</name>
</gene>
<reference evidence="1 2" key="1">
    <citation type="submission" date="2024-02" db="EMBL/GenBank/DDBJ databases">
        <title>Lysobacter Genome Sequencing and Mining.</title>
        <authorList>
            <person name="Bierman J."/>
            <person name="Walker M.C."/>
        </authorList>
    </citation>
    <scope>NUCLEOTIDE SEQUENCE [LARGE SCALE GENOMIC DNA]</scope>
    <source>
        <strain evidence="1 2">PB6250</strain>
    </source>
</reference>
<organism evidence="1 2">
    <name type="scientific">Lysobacter firmicutimachus</name>
    <dbReference type="NCBI Taxonomy" id="1792846"/>
    <lineage>
        <taxon>Bacteria</taxon>
        <taxon>Pseudomonadati</taxon>
        <taxon>Pseudomonadota</taxon>
        <taxon>Gammaproteobacteria</taxon>
        <taxon>Lysobacterales</taxon>
        <taxon>Lysobacteraceae</taxon>
        <taxon>Lysobacter</taxon>
    </lineage>
</organism>
<sequence length="95" mass="11124">MLPHPQGEEFSMANAMFNVTLGLDDYKVPEDFNEDAARQLRELNEMMKTDGLADPHREGLHTVLARTMDVDQRQRFSTLIDELAWYFSEYDRRDA</sequence>
<evidence type="ECO:0000313" key="2">
    <source>
        <dbReference type="Proteomes" id="UP001387215"/>
    </source>
</evidence>
<proteinExistence type="predicted"/>
<dbReference type="EMBL" id="JBANDL010000002">
    <property type="protein sequence ID" value="MEI2453097.1"/>
    <property type="molecule type" value="Genomic_DNA"/>
</dbReference>
<name>A0ABU8CYY4_9GAMM</name>
<dbReference type="RefSeq" id="WP_336130519.1">
    <property type="nucleotide sequence ID" value="NZ_JBANDL010000002.1"/>
</dbReference>
<dbReference type="Proteomes" id="UP001387215">
    <property type="component" value="Unassembled WGS sequence"/>
</dbReference>
<accession>A0ABU8CYY4</accession>
<protein>
    <submittedName>
        <fullName evidence="1">Uncharacterized protein</fullName>
    </submittedName>
</protein>
<evidence type="ECO:0000313" key="1">
    <source>
        <dbReference type="EMBL" id="MEI2453097.1"/>
    </source>
</evidence>
<comment type="caution">
    <text evidence="1">The sequence shown here is derived from an EMBL/GenBank/DDBJ whole genome shotgun (WGS) entry which is preliminary data.</text>
</comment>
<keyword evidence="2" id="KW-1185">Reference proteome</keyword>